<dbReference type="Proteomes" id="UP000585272">
    <property type="component" value="Unassembled WGS sequence"/>
</dbReference>
<sequence length="186" mass="19465">MSRRLSSRVRVLLSLAAALMTFAFLVPAAASAGGAEWELRSTWLRYVTRWGGRTTALSPATFSSPVLSLPQAATGAGDVAPFDGGFRSTVLLHGIDLAIEDVSIDFSTGDVTGSGWYTPLLSARRTFSDWTLFTLTGGTRSGTNPKTWTGAVPELTSDGAVVFNGGSNGSYAAGDEFGVLDAEGDF</sequence>
<keyword evidence="3" id="KW-1185">Reference proteome</keyword>
<comment type="caution">
    <text evidence="2">The sequence shown here is derived from an EMBL/GenBank/DDBJ whole genome shotgun (WGS) entry which is preliminary data.</text>
</comment>
<evidence type="ECO:0000313" key="2">
    <source>
        <dbReference type="EMBL" id="MBB4665060.1"/>
    </source>
</evidence>
<accession>A0A840IMH6</accession>
<evidence type="ECO:0008006" key="4">
    <source>
        <dbReference type="Google" id="ProtNLM"/>
    </source>
</evidence>
<dbReference type="RefSeq" id="WP_183345649.1">
    <property type="nucleotide sequence ID" value="NZ_JACHNU010000010.1"/>
</dbReference>
<proteinExistence type="predicted"/>
<reference evidence="2 3" key="1">
    <citation type="submission" date="2020-08" db="EMBL/GenBank/DDBJ databases">
        <title>Genomic Encyclopedia of Archaeal and Bacterial Type Strains, Phase II (KMG-II): from individual species to whole genera.</title>
        <authorList>
            <person name="Goeker M."/>
        </authorList>
    </citation>
    <scope>NUCLEOTIDE SEQUENCE [LARGE SCALE GENOMIC DNA]</scope>
    <source>
        <strain evidence="2 3">DSM 23288</strain>
    </source>
</reference>
<keyword evidence="1" id="KW-0732">Signal</keyword>
<name>A0A840IMH6_9ACTN</name>
<gene>
    <name evidence="2" type="ORF">BDZ31_004679</name>
</gene>
<organism evidence="2 3">
    <name type="scientific">Conexibacter arvalis</name>
    <dbReference type="NCBI Taxonomy" id="912552"/>
    <lineage>
        <taxon>Bacteria</taxon>
        <taxon>Bacillati</taxon>
        <taxon>Actinomycetota</taxon>
        <taxon>Thermoleophilia</taxon>
        <taxon>Solirubrobacterales</taxon>
        <taxon>Conexibacteraceae</taxon>
        <taxon>Conexibacter</taxon>
    </lineage>
</organism>
<feature type="signal peptide" evidence="1">
    <location>
        <begin position="1"/>
        <end position="28"/>
    </location>
</feature>
<evidence type="ECO:0000313" key="3">
    <source>
        <dbReference type="Proteomes" id="UP000585272"/>
    </source>
</evidence>
<evidence type="ECO:0000256" key="1">
    <source>
        <dbReference type="SAM" id="SignalP"/>
    </source>
</evidence>
<dbReference type="AlphaFoldDB" id="A0A840IMH6"/>
<feature type="chain" id="PRO_5038385428" description="Htaa domain-containing protein" evidence="1">
    <location>
        <begin position="29"/>
        <end position="186"/>
    </location>
</feature>
<dbReference type="EMBL" id="JACHNU010000010">
    <property type="protein sequence ID" value="MBB4665060.1"/>
    <property type="molecule type" value="Genomic_DNA"/>
</dbReference>
<protein>
    <recommendedName>
        <fullName evidence="4">Htaa domain-containing protein</fullName>
    </recommendedName>
</protein>